<proteinExistence type="predicted"/>
<sequence>MAEPAAGPATSTAVATVAVAIRVTNAPRCAHPCAAGCRATVCLLLALCAIGTGFASLLLPGVTASSPMAWVVVWMVVAGLAEAVTAVVGGHALPQPVTVLPGAALLSCLLVARPECGPYALAVTFTLLAAVYGCSLAVAVRLVDRPARPVPRDPGRYVVAGRQAGGPIRRDRRRAMSSRCHEAGSLLRAASEPAQPPGRHQPLGRMMGALP</sequence>
<dbReference type="AlphaFoldDB" id="A0AAE3YP08"/>
<dbReference type="Proteomes" id="UP001183643">
    <property type="component" value="Unassembled WGS sequence"/>
</dbReference>
<organism evidence="3 4">
    <name type="scientific">Catenuloplanes atrovinosus</name>
    <dbReference type="NCBI Taxonomy" id="137266"/>
    <lineage>
        <taxon>Bacteria</taxon>
        <taxon>Bacillati</taxon>
        <taxon>Actinomycetota</taxon>
        <taxon>Actinomycetes</taxon>
        <taxon>Micromonosporales</taxon>
        <taxon>Micromonosporaceae</taxon>
        <taxon>Catenuloplanes</taxon>
    </lineage>
</organism>
<reference evidence="3" key="1">
    <citation type="submission" date="2023-07" db="EMBL/GenBank/DDBJ databases">
        <title>Sequencing the genomes of 1000 actinobacteria strains.</title>
        <authorList>
            <person name="Klenk H.-P."/>
        </authorList>
    </citation>
    <scope>NUCLEOTIDE SEQUENCE</scope>
    <source>
        <strain evidence="3">DSM 44707</strain>
    </source>
</reference>
<evidence type="ECO:0000256" key="1">
    <source>
        <dbReference type="SAM" id="MobiDB-lite"/>
    </source>
</evidence>
<dbReference type="RefSeq" id="WP_310369519.1">
    <property type="nucleotide sequence ID" value="NZ_JAVDYB010000001.1"/>
</dbReference>
<keyword evidence="4" id="KW-1185">Reference proteome</keyword>
<keyword evidence="2" id="KW-1133">Transmembrane helix</keyword>
<evidence type="ECO:0000313" key="4">
    <source>
        <dbReference type="Proteomes" id="UP001183643"/>
    </source>
</evidence>
<accession>A0AAE3YP08</accession>
<dbReference type="EMBL" id="JAVDYB010000001">
    <property type="protein sequence ID" value="MDR7277309.1"/>
    <property type="molecule type" value="Genomic_DNA"/>
</dbReference>
<protein>
    <submittedName>
        <fullName evidence="3">Uncharacterized protein</fullName>
    </submittedName>
</protein>
<feature type="transmembrane region" description="Helical" evidence="2">
    <location>
        <begin position="68"/>
        <end position="89"/>
    </location>
</feature>
<feature type="transmembrane region" description="Helical" evidence="2">
    <location>
        <begin position="96"/>
        <end position="113"/>
    </location>
</feature>
<evidence type="ECO:0000256" key="2">
    <source>
        <dbReference type="SAM" id="Phobius"/>
    </source>
</evidence>
<feature type="transmembrane region" description="Helical" evidence="2">
    <location>
        <begin position="41"/>
        <end position="62"/>
    </location>
</feature>
<feature type="region of interest" description="Disordered" evidence="1">
    <location>
        <begin position="188"/>
        <end position="211"/>
    </location>
</feature>
<feature type="transmembrane region" description="Helical" evidence="2">
    <location>
        <begin position="119"/>
        <end position="143"/>
    </location>
</feature>
<comment type="caution">
    <text evidence="3">The sequence shown here is derived from an EMBL/GenBank/DDBJ whole genome shotgun (WGS) entry which is preliminary data.</text>
</comment>
<keyword evidence="2" id="KW-0812">Transmembrane</keyword>
<keyword evidence="2" id="KW-0472">Membrane</keyword>
<evidence type="ECO:0000313" key="3">
    <source>
        <dbReference type="EMBL" id="MDR7277309.1"/>
    </source>
</evidence>
<name>A0AAE3YP08_9ACTN</name>
<gene>
    <name evidence="3" type="ORF">J2S41_004087</name>
</gene>